<dbReference type="GO" id="GO:0008270">
    <property type="term" value="F:zinc ion binding"/>
    <property type="evidence" value="ECO:0007669"/>
    <property type="project" value="UniProtKB-KW"/>
</dbReference>
<keyword evidence="9" id="KW-1185">Reference proteome</keyword>
<dbReference type="GO" id="GO:0010468">
    <property type="term" value="P:regulation of gene expression"/>
    <property type="evidence" value="ECO:0007669"/>
    <property type="project" value="UniProtKB-ARBA"/>
</dbReference>
<evidence type="ECO:0000313" key="9">
    <source>
        <dbReference type="Proteomes" id="UP001190700"/>
    </source>
</evidence>
<dbReference type="PROSITE" id="PS50103">
    <property type="entry name" value="ZF_C3H1"/>
    <property type="match status" value="3"/>
</dbReference>
<evidence type="ECO:0000256" key="5">
    <source>
        <dbReference type="PROSITE-ProRule" id="PRU00723"/>
    </source>
</evidence>
<dbReference type="InterPro" id="IPR045877">
    <property type="entry name" value="ZFP36-like"/>
</dbReference>
<feature type="zinc finger region" description="C3H1-type" evidence="5">
    <location>
        <begin position="38"/>
        <end position="66"/>
    </location>
</feature>
<accession>A0AAE0BGG2</accession>
<sequence>MDGGGVYIPPESNVATAYNIEGQAVGEENIRRPIPSGALKTKLCTKFMATGACPYGMSCNFAHGEADLRQSNHITDPDVLAARKQRLCNKHSTPQGCPYGDRCNFAHGAHELVTTGAKQVAAEGPRIPQVTTYAGAAPAVEAPGDMSQAFNGGMAQPFNFKTKLCNKWQAGICPFGSKCHFAHGNIEIRDRQPLPGGDVPGAPKGDWQETLKYVKAGAPLPASRPPPTAVLAAVAEKLGNGDYAYQANPYGDYFEEGDEQDTNAEEEEDGWLLVDSSPKDAKPTDAIMLEAEVMSPTAGEEKKGRSGIEIGEGELQKA</sequence>
<dbReference type="PANTHER" id="PTHR12547:SF18">
    <property type="entry name" value="PROTEIN TIS11"/>
    <property type="match status" value="1"/>
</dbReference>
<keyword evidence="2" id="KW-0677">Repeat</keyword>
<evidence type="ECO:0000256" key="4">
    <source>
        <dbReference type="ARBA" id="ARBA00022833"/>
    </source>
</evidence>
<dbReference type="AlphaFoldDB" id="A0AAE0BGG2"/>
<evidence type="ECO:0000259" key="7">
    <source>
        <dbReference type="PROSITE" id="PS50103"/>
    </source>
</evidence>
<dbReference type="SUPFAM" id="SSF90229">
    <property type="entry name" value="CCCH zinc finger"/>
    <property type="match status" value="3"/>
</dbReference>
<feature type="domain" description="C3H1-type" evidence="7">
    <location>
        <begin position="159"/>
        <end position="186"/>
    </location>
</feature>
<organism evidence="8 9">
    <name type="scientific">Cymbomonas tetramitiformis</name>
    <dbReference type="NCBI Taxonomy" id="36881"/>
    <lineage>
        <taxon>Eukaryota</taxon>
        <taxon>Viridiplantae</taxon>
        <taxon>Chlorophyta</taxon>
        <taxon>Pyramimonadophyceae</taxon>
        <taxon>Pyramimonadales</taxon>
        <taxon>Pyramimonadaceae</taxon>
        <taxon>Cymbomonas</taxon>
    </lineage>
</organism>
<protein>
    <recommendedName>
        <fullName evidence="7">C3H1-type domain-containing protein</fullName>
    </recommendedName>
</protein>
<dbReference type="Proteomes" id="UP001190700">
    <property type="component" value="Unassembled WGS sequence"/>
</dbReference>
<evidence type="ECO:0000313" key="8">
    <source>
        <dbReference type="EMBL" id="KAK3235997.1"/>
    </source>
</evidence>
<evidence type="ECO:0000256" key="1">
    <source>
        <dbReference type="ARBA" id="ARBA00022723"/>
    </source>
</evidence>
<name>A0AAE0BGG2_9CHLO</name>
<dbReference type="FunFam" id="4.10.1000.10:FF:000003">
    <property type="entry name" value="Zinc finger CCCH domain-containing protein"/>
    <property type="match status" value="2"/>
</dbReference>
<dbReference type="EMBL" id="LGRX02035180">
    <property type="protein sequence ID" value="KAK3235997.1"/>
    <property type="molecule type" value="Genomic_DNA"/>
</dbReference>
<evidence type="ECO:0000256" key="2">
    <source>
        <dbReference type="ARBA" id="ARBA00022737"/>
    </source>
</evidence>
<dbReference type="SMART" id="SM00356">
    <property type="entry name" value="ZnF_C3H1"/>
    <property type="match status" value="3"/>
</dbReference>
<feature type="compositionally biased region" description="Acidic residues" evidence="6">
    <location>
        <begin position="254"/>
        <end position="270"/>
    </location>
</feature>
<comment type="caution">
    <text evidence="8">The sequence shown here is derived from an EMBL/GenBank/DDBJ whole genome shotgun (WGS) entry which is preliminary data.</text>
</comment>
<dbReference type="GO" id="GO:0051252">
    <property type="term" value="P:regulation of RNA metabolic process"/>
    <property type="evidence" value="ECO:0007669"/>
    <property type="project" value="UniProtKB-ARBA"/>
</dbReference>
<feature type="zinc finger region" description="C3H1-type" evidence="5">
    <location>
        <begin position="159"/>
        <end position="186"/>
    </location>
</feature>
<reference evidence="8 9" key="1">
    <citation type="journal article" date="2015" name="Genome Biol. Evol.">
        <title>Comparative Genomics of a Bacterivorous Green Alga Reveals Evolutionary Causalities and Consequences of Phago-Mixotrophic Mode of Nutrition.</title>
        <authorList>
            <person name="Burns J.A."/>
            <person name="Paasch A."/>
            <person name="Narechania A."/>
            <person name="Kim E."/>
        </authorList>
    </citation>
    <scope>NUCLEOTIDE SEQUENCE [LARGE SCALE GENOMIC DNA]</scope>
    <source>
        <strain evidence="8 9">PLY_AMNH</strain>
    </source>
</reference>
<keyword evidence="3 5" id="KW-0863">Zinc-finger</keyword>
<dbReference type="Pfam" id="PF00642">
    <property type="entry name" value="zf-CCCH"/>
    <property type="match status" value="3"/>
</dbReference>
<dbReference type="GO" id="GO:0003729">
    <property type="term" value="F:mRNA binding"/>
    <property type="evidence" value="ECO:0007669"/>
    <property type="project" value="InterPro"/>
</dbReference>
<proteinExistence type="predicted"/>
<keyword evidence="1 5" id="KW-0479">Metal-binding</keyword>
<feature type="region of interest" description="Disordered" evidence="6">
    <location>
        <begin position="254"/>
        <end position="318"/>
    </location>
</feature>
<dbReference type="PANTHER" id="PTHR12547">
    <property type="entry name" value="CCCH ZINC FINGER/TIS11-RELATED"/>
    <property type="match status" value="1"/>
</dbReference>
<gene>
    <name evidence="8" type="ORF">CYMTET_53837</name>
</gene>
<feature type="domain" description="C3H1-type" evidence="7">
    <location>
        <begin position="82"/>
        <end position="110"/>
    </location>
</feature>
<dbReference type="InterPro" id="IPR000571">
    <property type="entry name" value="Znf_CCCH"/>
</dbReference>
<evidence type="ECO:0000256" key="6">
    <source>
        <dbReference type="SAM" id="MobiDB-lite"/>
    </source>
</evidence>
<dbReference type="InterPro" id="IPR036855">
    <property type="entry name" value="Znf_CCCH_sf"/>
</dbReference>
<feature type="zinc finger region" description="C3H1-type" evidence="5">
    <location>
        <begin position="82"/>
        <end position="110"/>
    </location>
</feature>
<evidence type="ECO:0000256" key="3">
    <source>
        <dbReference type="ARBA" id="ARBA00022771"/>
    </source>
</evidence>
<keyword evidence="4 5" id="KW-0862">Zinc</keyword>
<feature type="domain" description="C3H1-type" evidence="7">
    <location>
        <begin position="38"/>
        <end position="66"/>
    </location>
</feature>
<dbReference type="Gene3D" id="4.10.1000.10">
    <property type="entry name" value="Zinc finger, CCCH-type"/>
    <property type="match status" value="3"/>
</dbReference>